<dbReference type="PANTHER" id="PTHR34591">
    <property type="entry name" value="OS03G0653100 PROTEIN-RELATED"/>
    <property type="match status" value="1"/>
</dbReference>
<dbReference type="EnsemblPlants" id="OGLUM07G04830.1">
    <property type="protein sequence ID" value="OGLUM07G04830.1"/>
    <property type="gene ID" value="OGLUM07G04830"/>
</dbReference>
<dbReference type="HOGENOM" id="CLU_1780334_0_0_1"/>
<reference evidence="1" key="1">
    <citation type="submission" date="2015-04" db="UniProtKB">
        <authorList>
            <consortium name="EnsemblPlants"/>
        </authorList>
    </citation>
    <scope>IDENTIFICATION</scope>
</reference>
<dbReference type="AlphaFoldDB" id="A0A0E0AGJ7"/>
<organism evidence="1">
    <name type="scientific">Oryza glumipatula</name>
    <dbReference type="NCBI Taxonomy" id="40148"/>
    <lineage>
        <taxon>Eukaryota</taxon>
        <taxon>Viridiplantae</taxon>
        <taxon>Streptophyta</taxon>
        <taxon>Embryophyta</taxon>
        <taxon>Tracheophyta</taxon>
        <taxon>Spermatophyta</taxon>
        <taxon>Magnoliopsida</taxon>
        <taxon>Liliopsida</taxon>
        <taxon>Poales</taxon>
        <taxon>Poaceae</taxon>
        <taxon>BOP clade</taxon>
        <taxon>Oryzoideae</taxon>
        <taxon>Oryzeae</taxon>
        <taxon>Oryzinae</taxon>
        <taxon>Oryza</taxon>
    </lineage>
</organism>
<proteinExistence type="predicted"/>
<dbReference type="Proteomes" id="UP000026961">
    <property type="component" value="Chromosome 7"/>
</dbReference>
<sequence length="146" mass="16572">MFLTSCARKKNARNANGRRGHILILPVFSSKTGDPTCVFIQDWFLGGEEICSGRGGCRDVTRISLSDNTYRVIRTPTEDPGDGQFYLGKSSKGIYCASLPSFLRPQLQTEWVLKHDMDISHVLLNLNYDEQQRDGPWALQHYYSLL</sequence>
<dbReference type="Gramene" id="OGLUM07G04830.1">
    <property type="protein sequence ID" value="OGLUM07G04830.1"/>
    <property type="gene ID" value="OGLUM07G04830"/>
</dbReference>
<reference evidence="1" key="2">
    <citation type="submission" date="2018-05" db="EMBL/GenBank/DDBJ databases">
        <title>OgluRS3 (Oryza glumaepatula Reference Sequence Version 3).</title>
        <authorList>
            <person name="Zhang J."/>
            <person name="Kudrna D."/>
            <person name="Lee S."/>
            <person name="Talag J."/>
            <person name="Welchert J."/>
            <person name="Wing R.A."/>
        </authorList>
    </citation>
    <scope>NUCLEOTIDE SEQUENCE [LARGE SCALE GENOMIC DNA]</scope>
</reference>
<evidence type="ECO:0000313" key="2">
    <source>
        <dbReference type="Proteomes" id="UP000026961"/>
    </source>
</evidence>
<name>A0A0E0AGJ7_9ORYZ</name>
<evidence type="ECO:0000313" key="1">
    <source>
        <dbReference type="EnsemblPlants" id="OGLUM07G04830.1"/>
    </source>
</evidence>
<protein>
    <submittedName>
        <fullName evidence="1">Uncharacterized protein</fullName>
    </submittedName>
</protein>
<keyword evidence="2" id="KW-1185">Reference proteome</keyword>
<dbReference type="PANTHER" id="PTHR34591:SF29">
    <property type="entry name" value="F-BOX DOMAIN-CONTAINING PROTEIN"/>
    <property type="match status" value="1"/>
</dbReference>
<dbReference type="STRING" id="40148.A0A0E0AGJ7"/>
<accession>A0A0E0AGJ7</accession>